<dbReference type="AlphaFoldDB" id="A0A086ZN77"/>
<keyword evidence="7" id="KW-1185">Reference proteome</keyword>
<dbReference type="GO" id="GO:0046872">
    <property type="term" value="F:metal ion binding"/>
    <property type="evidence" value="ECO:0007669"/>
    <property type="project" value="UniProtKB-KW"/>
</dbReference>
<dbReference type="PANTHER" id="PTHR30502:SF4">
    <property type="entry name" value="5-KETO-4-DEOXY-D-GLUCARATE ALDOLASE"/>
    <property type="match status" value="1"/>
</dbReference>
<evidence type="ECO:0000313" key="7">
    <source>
        <dbReference type="Proteomes" id="UP000029108"/>
    </source>
</evidence>
<dbReference type="FunFam" id="3.20.20.60:FF:000004">
    <property type="entry name" value="5-keto-4-deoxy-D-glucarate aldolase"/>
    <property type="match status" value="1"/>
</dbReference>
<dbReference type="PANTHER" id="PTHR30502">
    <property type="entry name" value="2-KETO-3-DEOXY-L-RHAMNONATE ALDOLASE"/>
    <property type="match status" value="1"/>
</dbReference>
<dbReference type="GO" id="GO:0016832">
    <property type="term" value="F:aldehyde-lyase activity"/>
    <property type="evidence" value="ECO:0007669"/>
    <property type="project" value="TreeGrafter"/>
</dbReference>
<comment type="caution">
    <text evidence="6">The sequence shown here is derived from an EMBL/GenBank/DDBJ whole genome shotgun (WGS) entry which is preliminary data.</text>
</comment>
<dbReference type="Pfam" id="PF03328">
    <property type="entry name" value="HpcH_HpaI"/>
    <property type="match status" value="1"/>
</dbReference>
<comment type="catalytic activity">
    <reaction evidence="3">
        <text>D-glyceraldehyde + pyruvate = 2-dehydro-3-deoxy-L-galactonate</text>
        <dbReference type="Rhea" id="RHEA:80055"/>
        <dbReference type="ChEBI" id="CHEBI:15361"/>
        <dbReference type="ChEBI" id="CHEBI:17378"/>
        <dbReference type="ChEBI" id="CHEBI:75545"/>
    </reaction>
</comment>
<proteinExistence type="predicted"/>
<dbReference type="eggNOG" id="COG3836">
    <property type="taxonomic scope" value="Bacteria"/>
</dbReference>
<dbReference type="InterPro" id="IPR040442">
    <property type="entry name" value="Pyrv_kinase-like_dom_sf"/>
</dbReference>
<dbReference type="InterPro" id="IPR005000">
    <property type="entry name" value="Aldolase/citrate-lyase_domain"/>
</dbReference>
<dbReference type="RefSeq" id="WP_081892284.1">
    <property type="nucleotide sequence ID" value="NZ_JDUU01000028.1"/>
</dbReference>
<organism evidence="6 7">
    <name type="scientific">Bifidobacterium biavatii DSM 23969</name>
    <dbReference type="NCBI Taxonomy" id="1437608"/>
    <lineage>
        <taxon>Bacteria</taxon>
        <taxon>Bacillati</taxon>
        <taxon>Actinomycetota</taxon>
        <taxon>Actinomycetes</taxon>
        <taxon>Bifidobacteriales</taxon>
        <taxon>Bifidobacteriaceae</taxon>
        <taxon>Bifidobacterium</taxon>
    </lineage>
</organism>
<name>A0A086ZN77_9BIFI</name>
<dbReference type="GO" id="GO:0005737">
    <property type="term" value="C:cytoplasm"/>
    <property type="evidence" value="ECO:0007669"/>
    <property type="project" value="TreeGrafter"/>
</dbReference>
<dbReference type="InterPro" id="IPR050251">
    <property type="entry name" value="HpcH-HpaI_aldolase"/>
</dbReference>
<dbReference type="Proteomes" id="UP000029108">
    <property type="component" value="Unassembled WGS sequence"/>
</dbReference>
<feature type="region of interest" description="Disordered" evidence="4">
    <location>
        <begin position="270"/>
        <end position="291"/>
    </location>
</feature>
<protein>
    <submittedName>
        <fullName evidence="6">2-keto-3-deoxy-L-rhamnonate aldolase</fullName>
        <ecNumber evidence="6">4.1.2.-</ecNumber>
    </submittedName>
</protein>
<evidence type="ECO:0000256" key="3">
    <source>
        <dbReference type="ARBA" id="ARBA00045074"/>
    </source>
</evidence>
<gene>
    <name evidence="6" type="ORF">BBIA_0110</name>
</gene>
<evidence type="ECO:0000259" key="5">
    <source>
        <dbReference type="Pfam" id="PF03328"/>
    </source>
</evidence>
<keyword evidence="1" id="KW-0479">Metal-binding</keyword>
<evidence type="ECO:0000256" key="1">
    <source>
        <dbReference type="ARBA" id="ARBA00022723"/>
    </source>
</evidence>
<dbReference type="OrthoDB" id="86160at2"/>
<feature type="domain" description="HpcH/HpaI aldolase/citrate lyase" evidence="5">
    <location>
        <begin position="36"/>
        <end position="256"/>
    </location>
</feature>
<accession>A0A086ZN77</accession>
<dbReference type="EMBL" id="JGYN01000030">
    <property type="protein sequence ID" value="KFI47977.1"/>
    <property type="molecule type" value="Genomic_DNA"/>
</dbReference>
<keyword evidence="2 6" id="KW-0456">Lyase</keyword>
<evidence type="ECO:0000256" key="4">
    <source>
        <dbReference type="SAM" id="MobiDB-lite"/>
    </source>
</evidence>
<dbReference type="EC" id="4.1.2.-" evidence="6"/>
<evidence type="ECO:0000256" key="2">
    <source>
        <dbReference type="ARBA" id="ARBA00023239"/>
    </source>
</evidence>
<dbReference type="STRING" id="1437608.GCA_000771645_01453"/>
<evidence type="ECO:0000313" key="6">
    <source>
        <dbReference type="EMBL" id="KFI47977.1"/>
    </source>
</evidence>
<sequence length="291" mass="30689">MTSVPLPHNPFKAALKDAVAAAAAGANPADRPQLKGLWIAMGSPTSIEIAAEIGYDWLLIDGEHGPNDLTGILAQLRACHGYPTTPIVRPPAADPVLVKQVLDLGAQTLLVPMVNTREEAELMVRAVEYAPTGIRGVGGVIARSGRWGLIPDYMATARDEICLIVQVESREALDNIDDIASVDGIDGIFIGPADLSASLGHPDDAGAIQDEIRRAFDVIASHGKAIGSLAFDPATARKYFEWGASFVAVAGDTDVYVRGLAAELAQYGSSPLGSPCQGSWRRSRLRGSQEG</sequence>
<dbReference type="SUPFAM" id="SSF51621">
    <property type="entry name" value="Phosphoenolpyruvate/pyruvate domain"/>
    <property type="match status" value="1"/>
</dbReference>
<dbReference type="InterPro" id="IPR015813">
    <property type="entry name" value="Pyrv/PenolPyrv_kinase-like_dom"/>
</dbReference>
<dbReference type="Gene3D" id="3.20.20.60">
    <property type="entry name" value="Phosphoenolpyruvate-binding domains"/>
    <property type="match status" value="1"/>
</dbReference>
<reference evidence="6 7" key="1">
    <citation type="submission" date="2014-03" db="EMBL/GenBank/DDBJ databases">
        <title>Genomics of Bifidobacteria.</title>
        <authorList>
            <person name="Ventura M."/>
            <person name="Milani C."/>
            <person name="Lugli G.A."/>
        </authorList>
    </citation>
    <scope>NUCLEOTIDE SEQUENCE [LARGE SCALE GENOMIC DNA]</scope>
    <source>
        <strain evidence="6 7">DSM 23969</strain>
    </source>
</reference>